<evidence type="ECO:0000313" key="2">
    <source>
        <dbReference type="EMBL" id="SEU11609.1"/>
    </source>
</evidence>
<gene>
    <name evidence="2" type="ORF">SAMN05216313_13257</name>
</gene>
<dbReference type="AlphaFoldDB" id="A0A1I0JM71"/>
<protein>
    <recommendedName>
        <fullName evidence="1">DUF4435 domain-containing protein</fullName>
    </recommendedName>
</protein>
<proteinExistence type="predicted"/>
<dbReference type="Pfam" id="PF14491">
    <property type="entry name" value="DUF4435"/>
    <property type="match status" value="1"/>
</dbReference>
<evidence type="ECO:0000259" key="1">
    <source>
        <dbReference type="Pfam" id="PF14491"/>
    </source>
</evidence>
<dbReference type="EMBL" id="FOIM01000032">
    <property type="protein sequence ID" value="SEU11609.1"/>
    <property type="molecule type" value="Genomic_DNA"/>
</dbReference>
<dbReference type="STRING" id="460384.SAMN05216313_13257"/>
<feature type="domain" description="DUF4435" evidence="1">
    <location>
        <begin position="31"/>
        <end position="253"/>
    </location>
</feature>
<keyword evidence="3" id="KW-1185">Reference proteome</keyword>
<sequence>MSILQELEKSLQSDAPSYMEFLYRYDPKKKQVFAFYEGDEDSSFYHHILKGTLDSDCELEEIVAGCKNNVLKLQREFDWSIYNSKQIIFFVDRDLSYWLGNSDQYGENVFVTDEYSVENYVANPQGFRAWLVHLEGFARARKQEIDSMVTEYASCEAIFRKVMMPIMAQAVVAKRYNSSISLNDFKITSKKNLLLGVEEGHITFEIRMEKRILEKWKLTSQNHEEITTQIKLFESERKHYSVRGKWILCFMAEIGEYMRLNPKTFAPSLSGTGKVSPTCSVPTAQCLSALAPYCAKQVPRRLEEFLNNTYQIYFTEVS</sequence>
<dbReference type="InterPro" id="IPR029492">
    <property type="entry name" value="DUF4435"/>
</dbReference>
<name>A0A1I0JM71_9FIRM</name>
<accession>A0A1I0JM71</accession>
<reference evidence="3" key="1">
    <citation type="submission" date="2016-10" db="EMBL/GenBank/DDBJ databases">
        <authorList>
            <person name="Varghese N."/>
            <person name="Submissions S."/>
        </authorList>
    </citation>
    <scope>NUCLEOTIDE SEQUENCE [LARGE SCALE GENOMIC DNA]</scope>
    <source>
        <strain evidence="3">NLAE-zl-G277</strain>
    </source>
</reference>
<dbReference type="Proteomes" id="UP000198508">
    <property type="component" value="Unassembled WGS sequence"/>
</dbReference>
<organism evidence="2 3">
    <name type="scientific">Enterocloster lavalensis</name>
    <dbReference type="NCBI Taxonomy" id="460384"/>
    <lineage>
        <taxon>Bacteria</taxon>
        <taxon>Bacillati</taxon>
        <taxon>Bacillota</taxon>
        <taxon>Clostridia</taxon>
        <taxon>Lachnospirales</taxon>
        <taxon>Lachnospiraceae</taxon>
        <taxon>Enterocloster</taxon>
    </lineage>
</organism>
<dbReference type="RefSeq" id="WP_092369539.1">
    <property type="nucleotide sequence ID" value="NZ_FOIM01000032.1"/>
</dbReference>
<evidence type="ECO:0000313" key="3">
    <source>
        <dbReference type="Proteomes" id="UP000198508"/>
    </source>
</evidence>